<organism evidence="1">
    <name type="scientific">marine sediment metagenome</name>
    <dbReference type="NCBI Taxonomy" id="412755"/>
    <lineage>
        <taxon>unclassified sequences</taxon>
        <taxon>metagenomes</taxon>
        <taxon>ecological metagenomes</taxon>
    </lineage>
</organism>
<evidence type="ECO:0008006" key="2">
    <source>
        <dbReference type="Google" id="ProtNLM"/>
    </source>
</evidence>
<gene>
    <name evidence="1" type="ORF">S01H4_28797</name>
</gene>
<dbReference type="Gene3D" id="3.30.1320.10">
    <property type="match status" value="1"/>
</dbReference>
<dbReference type="AlphaFoldDB" id="X1AYT0"/>
<protein>
    <recommendedName>
        <fullName evidence="2">30S ribosomal protein S16</fullName>
    </recommendedName>
</protein>
<sequence length="38" mass="4291">KDPHLLEIDKEKAIYWLGKGAKPSKAVGVLFKKKGIKR</sequence>
<name>X1AYT0_9ZZZZ</name>
<proteinExistence type="predicted"/>
<evidence type="ECO:0000313" key="1">
    <source>
        <dbReference type="EMBL" id="GAG88404.1"/>
    </source>
</evidence>
<dbReference type="InterPro" id="IPR023803">
    <property type="entry name" value="Ribosomal_bS16_dom_sf"/>
</dbReference>
<accession>X1AYT0</accession>
<feature type="non-terminal residue" evidence="1">
    <location>
        <position position="1"/>
    </location>
</feature>
<reference evidence="1" key="1">
    <citation type="journal article" date="2014" name="Front. Microbiol.">
        <title>High frequency of phylogenetically diverse reductive dehalogenase-homologous genes in deep subseafloor sedimentary metagenomes.</title>
        <authorList>
            <person name="Kawai M."/>
            <person name="Futagami T."/>
            <person name="Toyoda A."/>
            <person name="Takaki Y."/>
            <person name="Nishi S."/>
            <person name="Hori S."/>
            <person name="Arai W."/>
            <person name="Tsubouchi T."/>
            <person name="Morono Y."/>
            <person name="Uchiyama I."/>
            <person name="Ito T."/>
            <person name="Fujiyama A."/>
            <person name="Inagaki F."/>
            <person name="Takami H."/>
        </authorList>
    </citation>
    <scope>NUCLEOTIDE SEQUENCE</scope>
    <source>
        <strain evidence="1">Expedition CK06-06</strain>
    </source>
</reference>
<comment type="caution">
    <text evidence="1">The sequence shown here is derived from an EMBL/GenBank/DDBJ whole genome shotgun (WGS) entry which is preliminary data.</text>
</comment>
<dbReference type="EMBL" id="BART01014429">
    <property type="protein sequence ID" value="GAG88404.1"/>
    <property type="molecule type" value="Genomic_DNA"/>
</dbReference>
<dbReference type="SUPFAM" id="SSF54565">
    <property type="entry name" value="Ribosomal protein S16"/>
    <property type="match status" value="1"/>
</dbReference>